<dbReference type="EMBL" id="BPLR01000272">
    <property type="protein sequence ID" value="GIY93498.1"/>
    <property type="molecule type" value="Genomic_DNA"/>
</dbReference>
<feature type="compositionally biased region" description="Basic and acidic residues" evidence="1">
    <location>
        <begin position="353"/>
        <end position="363"/>
    </location>
</feature>
<sequence length="644" mass="73210">MKRWKRNIRFSHVGRRTGENVLAGKKVQRHEDGTDVFEDYWTDYDSDSSKPASLSAPAITDFDVDDTLSNSADDNKSQTADDNNINLDSKSQNIYAANSKRNNHSELETFFEENQTKQRLRSRKWMSISLAEGIDKKRIAKKRSFQNKAVNTSQRSLNAKKNKDQTVQVETLKRNACFGTDSSRKSNKSVRDACQNTSDALRNKSPRMMMSFSRLEGLKTSTPIRATMRSLNKDLITNSAFYSSNTSPIFGSKTYVADKCKSVNSKKDTVRINKTRSCNMTKHAKSSDHLIESNAHEDVGEITFEIDNSRRPRSPRKSTPKKDGGSMLTVERFIRGKSNISHLKTEVSFANPEKNHEPSEVDNSRNNQTPLKKQDFNAGKSVGRSTSTKKNSQHTSPGKARNVSEASIANLETDDEHLESDDSESQMPRKRLTFSRDENNKSPSTRNKSLRDKSVNISNRKNSTPTKKNSQRTSHGKVRNVSEASIANLETDDEHLESDDSESQMPRKRLTFSRDENNKSPSTRNKSLRDKSVNISNRKNSTPTKKNSQRTSPGKARNVSEASIANLETNNEHLESDDSESQMPRKRLKFSRDENNKSPSTRNKSLRDKSVNISNRKILHQQRRIHNVPHLVKLEMFQKHLLRI</sequence>
<feature type="compositionally biased region" description="Polar residues" evidence="1">
    <location>
        <begin position="67"/>
        <end position="86"/>
    </location>
</feature>
<reference evidence="2 3" key="1">
    <citation type="submission" date="2021-06" db="EMBL/GenBank/DDBJ databases">
        <title>Caerostris extrusa draft genome.</title>
        <authorList>
            <person name="Kono N."/>
            <person name="Arakawa K."/>
        </authorList>
    </citation>
    <scope>NUCLEOTIDE SEQUENCE [LARGE SCALE GENOMIC DNA]</scope>
</reference>
<feature type="compositionally biased region" description="Acidic residues" evidence="1">
    <location>
        <begin position="490"/>
        <end position="502"/>
    </location>
</feature>
<accession>A0AAV4XIB8</accession>
<feature type="region of interest" description="Disordered" evidence="1">
    <location>
        <begin position="65"/>
        <end position="86"/>
    </location>
</feature>
<feature type="compositionally biased region" description="Polar residues" evidence="1">
    <location>
        <begin position="533"/>
        <end position="552"/>
    </location>
</feature>
<dbReference type="AlphaFoldDB" id="A0AAV4XIB8"/>
<gene>
    <name evidence="2" type="ORF">CEXT_718301</name>
</gene>
<feature type="region of interest" description="Disordered" evidence="1">
    <location>
        <begin position="350"/>
        <end position="610"/>
    </location>
</feature>
<feature type="compositionally biased region" description="Polar residues" evidence="1">
    <location>
        <begin position="560"/>
        <end position="569"/>
    </location>
</feature>
<keyword evidence="3" id="KW-1185">Reference proteome</keyword>
<evidence type="ECO:0000313" key="2">
    <source>
        <dbReference type="EMBL" id="GIY93498.1"/>
    </source>
</evidence>
<evidence type="ECO:0000256" key="1">
    <source>
        <dbReference type="SAM" id="MobiDB-lite"/>
    </source>
</evidence>
<comment type="caution">
    <text evidence="2">The sequence shown here is derived from an EMBL/GenBank/DDBJ whole genome shotgun (WGS) entry which is preliminary data.</text>
</comment>
<dbReference type="Proteomes" id="UP001054945">
    <property type="component" value="Unassembled WGS sequence"/>
</dbReference>
<feature type="compositionally biased region" description="Acidic residues" evidence="1">
    <location>
        <begin position="412"/>
        <end position="424"/>
    </location>
</feature>
<name>A0AAV4XIB8_CAEEX</name>
<feature type="compositionally biased region" description="Polar residues" evidence="1">
    <location>
        <begin position="383"/>
        <end position="396"/>
    </location>
</feature>
<feature type="region of interest" description="Disordered" evidence="1">
    <location>
        <begin position="305"/>
        <end position="328"/>
    </location>
</feature>
<evidence type="ECO:0000313" key="3">
    <source>
        <dbReference type="Proteomes" id="UP001054945"/>
    </source>
</evidence>
<organism evidence="2 3">
    <name type="scientific">Caerostris extrusa</name>
    <name type="common">Bark spider</name>
    <name type="synonym">Caerostris bankana</name>
    <dbReference type="NCBI Taxonomy" id="172846"/>
    <lineage>
        <taxon>Eukaryota</taxon>
        <taxon>Metazoa</taxon>
        <taxon>Ecdysozoa</taxon>
        <taxon>Arthropoda</taxon>
        <taxon>Chelicerata</taxon>
        <taxon>Arachnida</taxon>
        <taxon>Araneae</taxon>
        <taxon>Araneomorphae</taxon>
        <taxon>Entelegynae</taxon>
        <taxon>Araneoidea</taxon>
        <taxon>Araneidae</taxon>
        <taxon>Caerostris</taxon>
    </lineage>
</organism>
<protein>
    <submittedName>
        <fullName evidence="2">Uncharacterized protein</fullName>
    </submittedName>
</protein>
<proteinExistence type="predicted"/>
<feature type="compositionally biased region" description="Polar residues" evidence="1">
    <location>
        <begin position="455"/>
        <end position="473"/>
    </location>
</feature>